<evidence type="ECO:0000313" key="10">
    <source>
        <dbReference type="Proteomes" id="UP000183039"/>
    </source>
</evidence>
<organism evidence="8 10">
    <name type="scientific">Enterococcus silesiacus</name>
    <dbReference type="NCBI Taxonomy" id="332949"/>
    <lineage>
        <taxon>Bacteria</taxon>
        <taxon>Bacillati</taxon>
        <taxon>Bacillota</taxon>
        <taxon>Bacilli</taxon>
        <taxon>Lactobacillales</taxon>
        <taxon>Enterococcaceae</taxon>
        <taxon>Enterococcus</taxon>
    </lineage>
</organism>
<dbReference type="Pfam" id="PF13416">
    <property type="entry name" value="SBP_bac_8"/>
    <property type="match status" value="1"/>
</dbReference>
<dbReference type="SUPFAM" id="SSF53850">
    <property type="entry name" value="Periplasmic binding protein-like II"/>
    <property type="match status" value="1"/>
</dbReference>
<evidence type="ECO:0000256" key="6">
    <source>
        <dbReference type="SAM" id="SignalP"/>
    </source>
</evidence>
<dbReference type="OrthoDB" id="9763054at2"/>
<keyword evidence="1" id="KW-1003">Cell membrane</keyword>
<sequence length="428" mass="47670">MKRSKLIFSVTILAAAGLLLSACGSGSSNSGSKDDAVVDVFNIKVETKDQLDELAKKYEASHEGVKINVTTVGGGQDANAALQSKFSSGDEPSVFLLGGLADVEKWGDSLADLSDTKLAETAIEGTLDGATKDGKVYGLPMNIEGFGFLINKELFKKAGVDVEAIKSYEDFEKAVKTLDSKKDNLEMKAVFGFSAKEFWVVSQYSAHFVSPEFDNNLQKIYDAKTIDFKYGDQFKKYTDLINKYNVQPILSLDYSTSVEEDFANDQVAIVHQGNWIVPTLNSLDPEFTKEKLGILPLYVQDETDGKIAAGAPWYWGVNKNKDEKVVEASKDFLEWLYTDKEAMKVVTEEMEFIPAYTNFSSDSIQDPTSKDIFNYLSDGKVVPWGHNQYPDGFSQTQFYPEFQKYLNGDISWDELITTSKEAWIADRK</sequence>
<evidence type="ECO:0000256" key="2">
    <source>
        <dbReference type="ARBA" id="ARBA00022729"/>
    </source>
</evidence>
<dbReference type="RefSeq" id="WP_071877412.1">
    <property type="nucleotide sequence ID" value="NZ_JXLC01000008.1"/>
</dbReference>
<evidence type="ECO:0008006" key="11">
    <source>
        <dbReference type="Google" id="ProtNLM"/>
    </source>
</evidence>
<reference evidence="8 10" key="1">
    <citation type="submission" date="2014-12" db="EMBL/GenBank/DDBJ databases">
        <title>Draft genome sequences of 29 type strains of Enterococci.</title>
        <authorList>
            <person name="Zhong Z."/>
            <person name="Sun Z."/>
            <person name="Liu W."/>
            <person name="Zhang W."/>
            <person name="Zhang H."/>
        </authorList>
    </citation>
    <scope>NUCLEOTIDE SEQUENCE [LARGE SCALE GENOMIC DNA]</scope>
    <source>
        <strain evidence="8 10">DSM 22801</strain>
    </source>
</reference>
<dbReference type="PANTHER" id="PTHR43649">
    <property type="entry name" value="ARABINOSE-BINDING PROTEIN-RELATED"/>
    <property type="match status" value="1"/>
</dbReference>
<dbReference type="Proteomes" id="UP000183039">
    <property type="component" value="Unassembled WGS sequence"/>
</dbReference>
<keyword evidence="2 6" id="KW-0732">Signal</keyword>
<evidence type="ECO:0000256" key="4">
    <source>
        <dbReference type="ARBA" id="ARBA00023139"/>
    </source>
</evidence>
<dbReference type="Gene3D" id="3.40.190.10">
    <property type="entry name" value="Periplasmic binding protein-like II"/>
    <property type="match status" value="2"/>
</dbReference>
<keyword evidence="9" id="KW-1185">Reference proteome</keyword>
<gene>
    <name evidence="7" type="ORF">ATZ33_10770</name>
    <name evidence="8" type="ORF">RV15_GL003486</name>
</gene>
<name>A0A0S3KC04_9ENTE</name>
<dbReference type="PANTHER" id="PTHR43649:SF33">
    <property type="entry name" value="POLYGALACTURONAN_RHAMNOGALACTURONAN-BINDING PROTEIN YTCQ"/>
    <property type="match status" value="1"/>
</dbReference>
<dbReference type="Proteomes" id="UP000065511">
    <property type="component" value="Chromosome"/>
</dbReference>
<feature type="chain" id="PRO_5044546809" description="ABC transporter substrate-binding protein" evidence="6">
    <location>
        <begin position="22"/>
        <end position="428"/>
    </location>
</feature>
<evidence type="ECO:0000313" key="9">
    <source>
        <dbReference type="Proteomes" id="UP000065511"/>
    </source>
</evidence>
<dbReference type="EMBL" id="CP013614">
    <property type="protein sequence ID" value="ALS01841.1"/>
    <property type="molecule type" value="Genomic_DNA"/>
</dbReference>
<dbReference type="PROSITE" id="PS51257">
    <property type="entry name" value="PROKAR_LIPOPROTEIN"/>
    <property type="match status" value="1"/>
</dbReference>
<evidence type="ECO:0000256" key="5">
    <source>
        <dbReference type="ARBA" id="ARBA00023288"/>
    </source>
</evidence>
<dbReference type="AlphaFoldDB" id="A0A0S3KC04"/>
<evidence type="ECO:0000313" key="7">
    <source>
        <dbReference type="EMBL" id="ALS01841.1"/>
    </source>
</evidence>
<keyword evidence="3" id="KW-0472">Membrane</keyword>
<dbReference type="InterPro" id="IPR050490">
    <property type="entry name" value="Bact_solute-bd_prot1"/>
</dbReference>
<proteinExistence type="predicted"/>
<evidence type="ECO:0000313" key="8">
    <source>
        <dbReference type="EMBL" id="OJG92101.1"/>
    </source>
</evidence>
<protein>
    <recommendedName>
        <fullName evidence="11">ABC transporter substrate-binding protein</fullName>
    </recommendedName>
</protein>
<accession>A0A0S3KC04</accession>
<evidence type="ECO:0000256" key="3">
    <source>
        <dbReference type="ARBA" id="ARBA00023136"/>
    </source>
</evidence>
<dbReference type="KEGG" id="ess:ATZ33_10770"/>
<dbReference type="EMBL" id="JXLC01000008">
    <property type="protein sequence ID" value="OJG92101.1"/>
    <property type="molecule type" value="Genomic_DNA"/>
</dbReference>
<keyword evidence="4" id="KW-0564">Palmitate</keyword>
<feature type="signal peptide" evidence="6">
    <location>
        <begin position="1"/>
        <end position="21"/>
    </location>
</feature>
<dbReference type="InterPro" id="IPR006059">
    <property type="entry name" value="SBP"/>
</dbReference>
<evidence type="ECO:0000256" key="1">
    <source>
        <dbReference type="ARBA" id="ARBA00022475"/>
    </source>
</evidence>
<reference evidence="7 9" key="2">
    <citation type="submission" date="2015-12" db="EMBL/GenBank/DDBJ databases">
        <authorList>
            <person name="Lauer A."/>
            <person name="Humrighouse B."/>
            <person name="Loparev V."/>
            <person name="Shewmaker P.L."/>
            <person name="Whitney A.M."/>
            <person name="McLaughlin R.W."/>
        </authorList>
    </citation>
    <scope>NUCLEOTIDE SEQUENCE [LARGE SCALE GENOMIC DNA]</scope>
    <source>
        <strain evidence="7 9">LMG 23085</strain>
    </source>
</reference>
<keyword evidence="5" id="KW-0449">Lipoprotein</keyword>